<feature type="compositionally biased region" description="Polar residues" evidence="1">
    <location>
        <begin position="21"/>
        <end position="30"/>
    </location>
</feature>
<accession>A0A4R8LWG8</accession>
<feature type="region of interest" description="Disordered" evidence="1">
    <location>
        <begin position="21"/>
        <end position="102"/>
    </location>
</feature>
<feature type="compositionally biased region" description="Polar residues" evidence="1">
    <location>
        <begin position="85"/>
        <end position="96"/>
    </location>
</feature>
<evidence type="ECO:0000256" key="1">
    <source>
        <dbReference type="SAM" id="MobiDB-lite"/>
    </source>
</evidence>
<keyword evidence="2" id="KW-0732">Signal</keyword>
<dbReference type="AlphaFoldDB" id="A0A4R8LWG8"/>
<dbReference type="RefSeq" id="WP_134191212.1">
    <property type="nucleotide sequence ID" value="NZ_JBHLUW010000027.1"/>
</dbReference>
<protein>
    <submittedName>
        <fullName evidence="3">Uncharacterized protein</fullName>
    </submittedName>
</protein>
<reference evidence="3 4" key="1">
    <citation type="submission" date="2019-03" db="EMBL/GenBank/DDBJ databases">
        <title>Genomic Encyclopedia of Type Strains, Phase III (KMG-III): the genomes of soil and plant-associated and newly described type strains.</title>
        <authorList>
            <person name="Whitman W."/>
        </authorList>
    </citation>
    <scope>NUCLEOTIDE SEQUENCE [LARGE SCALE GENOMIC DNA]</scope>
    <source>
        <strain evidence="3 4">LMG 29544</strain>
    </source>
</reference>
<dbReference type="Proteomes" id="UP000295509">
    <property type="component" value="Unassembled WGS sequence"/>
</dbReference>
<keyword evidence="4" id="KW-1185">Reference proteome</keyword>
<proteinExistence type="predicted"/>
<dbReference type="EMBL" id="SORE01000005">
    <property type="protein sequence ID" value="TDY52283.1"/>
    <property type="molecule type" value="Genomic_DNA"/>
</dbReference>
<name>A0A4R8LWG8_9BURK</name>
<evidence type="ECO:0000313" key="4">
    <source>
        <dbReference type="Proteomes" id="UP000295509"/>
    </source>
</evidence>
<evidence type="ECO:0000313" key="3">
    <source>
        <dbReference type="EMBL" id="TDY52283.1"/>
    </source>
</evidence>
<feature type="compositionally biased region" description="Low complexity" evidence="1">
    <location>
        <begin position="65"/>
        <end position="76"/>
    </location>
</feature>
<gene>
    <name evidence="3" type="ORF">BX592_105167</name>
</gene>
<sequence length="102" mass="9744">MKSLTAAFCALALICGANASAQTNSGSGNATDAGAAQGSAQGTPSGATHGGVAPGKTANSMDQLGSPQSGASSPQGTLMQKREQGMSQQGDTTKGSSGAVKQ</sequence>
<feature type="signal peptide" evidence="2">
    <location>
        <begin position="1"/>
        <end position="21"/>
    </location>
</feature>
<feature type="chain" id="PRO_5020241613" evidence="2">
    <location>
        <begin position="22"/>
        <end position="102"/>
    </location>
</feature>
<comment type="caution">
    <text evidence="3">The sequence shown here is derived from an EMBL/GenBank/DDBJ whole genome shotgun (WGS) entry which is preliminary data.</text>
</comment>
<organism evidence="3 4">
    <name type="scientific">Paraburkholderia rhizosphaerae</name>
    <dbReference type="NCBI Taxonomy" id="480658"/>
    <lineage>
        <taxon>Bacteria</taxon>
        <taxon>Pseudomonadati</taxon>
        <taxon>Pseudomonadota</taxon>
        <taxon>Betaproteobacteria</taxon>
        <taxon>Burkholderiales</taxon>
        <taxon>Burkholderiaceae</taxon>
        <taxon>Paraburkholderia</taxon>
    </lineage>
</organism>
<evidence type="ECO:0000256" key="2">
    <source>
        <dbReference type="SAM" id="SignalP"/>
    </source>
</evidence>